<dbReference type="AlphaFoldDB" id="A0A1B9F9G5"/>
<organism evidence="1 2">
    <name type="scientific">Dissulfuribacter thermophilus</name>
    <dbReference type="NCBI Taxonomy" id="1156395"/>
    <lineage>
        <taxon>Bacteria</taxon>
        <taxon>Pseudomonadati</taxon>
        <taxon>Thermodesulfobacteriota</taxon>
        <taxon>Dissulfuribacteria</taxon>
        <taxon>Dissulfuribacterales</taxon>
        <taxon>Dissulfuribacteraceae</taxon>
        <taxon>Dissulfuribacter</taxon>
    </lineage>
</organism>
<reference evidence="1 2" key="1">
    <citation type="submission" date="2016-06" db="EMBL/GenBank/DDBJ databases">
        <title>Respiratory ammonification of nitrate coupled to the oxidation of elemental sulfur in deep-sea autotrophic thermophilic bacteria.</title>
        <authorList>
            <person name="Slobodkina G.B."/>
            <person name="Mardanov A.V."/>
            <person name="Ravin N.V."/>
            <person name="Frolova A.A."/>
            <person name="Viryasiv M.B."/>
            <person name="Chernyh N.A."/>
            <person name="Bonch-Osmolovskaya E.A."/>
            <person name="Slobodkin A.I."/>
        </authorList>
    </citation>
    <scope>NUCLEOTIDE SEQUENCE [LARGE SCALE GENOMIC DNA]</scope>
    <source>
        <strain evidence="1 2">S69</strain>
    </source>
</reference>
<accession>A0A1B9F9G5</accession>
<protein>
    <submittedName>
        <fullName evidence="1">Uncharacterized protein</fullName>
    </submittedName>
</protein>
<dbReference type="OrthoDB" id="9800021at2"/>
<sequence>MKITYDPDLPMSYRPLIHQEIRNSDIEECECGSDEIYVSLVNENTIDVKCYDCGKSFFELEIEIEDGE</sequence>
<dbReference type="RefSeq" id="WP_067615779.1">
    <property type="nucleotide sequence ID" value="NZ_MAGO01000001.1"/>
</dbReference>
<evidence type="ECO:0000313" key="2">
    <source>
        <dbReference type="Proteomes" id="UP000093080"/>
    </source>
</evidence>
<name>A0A1B9F9G5_9BACT</name>
<dbReference type="STRING" id="1156395.DBT_0359"/>
<keyword evidence="2" id="KW-1185">Reference proteome</keyword>
<dbReference type="Proteomes" id="UP000093080">
    <property type="component" value="Unassembled WGS sequence"/>
</dbReference>
<gene>
    <name evidence="1" type="ORF">DBT_0359</name>
</gene>
<comment type="caution">
    <text evidence="1">The sequence shown here is derived from an EMBL/GenBank/DDBJ whole genome shotgun (WGS) entry which is preliminary data.</text>
</comment>
<proteinExistence type="predicted"/>
<evidence type="ECO:0000313" key="1">
    <source>
        <dbReference type="EMBL" id="OCC16542.1"/>
    </source>
</evidence>
<dbReference type="EMBL" id="MAGO01000001">
    <property type="protein sequence ID" value="OCC16542.1"/>
    <property type="molecule type" value="Genomic_DNA"/>
</dbReference>